<dbReference type="EMBL" id="ANNX02000012">
    <property type="protein sequence ID" value="KYC43627.1"/>
    <property type="molecule type" value="Genomic_DNA"/>
</dbReference>
<protein>
    <recommendedName>
        <fullName evidence="2">eCIS core domain-containing protein</fullName>
    </recommendedName>
</protein>
<feature type="compositionally biased region" description="Polar residues" evidence="1">
    <location>
        <begin position="11"/>
        <end position="22"/>
    </location>
</feature>
<feature type="region of interest" description="Disordered" evidence="1">
    <location>
        <begin position="1"/>
        <end position="36"/>
    </location>
</feature>
<dbReference type="RefSeq" id="WP_017742255.1">
    <property type="nucleotide sequence ID" value="NZ_KQ976354.1"/>
</dbReference>
<evidence type="ECO:0000313" key="3">
    <source>
        <dbReference type="EMBL" id="KYC43627.1"/>
    </source>
</evidence>
<sequence>MSHKSPKAIASSKSQTTQQTADLQPESLEAEELTAQEPVSLASQISSISNTPNPNAHAAIINRAVASPQSSQQVILQLQRQYGNRYVNRVLQQTRQLQTPIQAKLTLGAVGDKYEQEADRVAKQVVNQIQTSQLTSTTQTPSVQRDMMAQENKLQMKPADTIQREGVLDEENELGVNALLQRSATVDGGTITPDLETSIQQARGRGQPLPDNIRQPMEQAFGADFSGVKVHTDAQSDGLNQAVQAKAFTTGQDIFFRQGKYNPGSSIGQELLAHELTHVVQQTQGQIQSVQRSDDEELPGPGPIPEDLFIELLRLRHIAKEEKNNKRKENLEKALETTYYFASATDTTNSILGSKLGVLQNLADSSGELVGAAKTASTTLGVFAGSGAGILSGIREGKQAYDAFKQGNKAEGSAYALQALGDTASGALNIASNFSPAVGLATAASGTGAIYGTVNAFRYGTGAYNSHKRKKELENIASRRKLAYRFDPSFGRDEEDLNIIRAAEYAADIQRKARNRQALYATGGALQVAGGITTLVAGGTGVGAGVGIGLGALGTAIQPAAIVTQLLKQKGRDYAANYQDTKLGQTFGKIFNKEKSTKNKDKEREDIAYLLMKNHQDSDMQEILKNLPQVTKEEISKYQTGEMAQEDLISILKRREETLKLKVPNALRFSRKLKSSLPELPE</sequence>
<keyword evidence="4" id="KW-1185">Reference proteome</keyword>
<comment type="caution">
    <text evidence="3">The sequence shown here is derived from an EMBL/GenBank/DDBJ whole genome shotgun (WGS) entry which is preliminary data.</text>
</comment>
<accession>A0A139XG10</accession>
<dbReference type="STRING" id="128403.WA1_00180"/>
<name>A0A139XG10_9CYAN</name>
<reference evidence="3 4" key="1">
    <citation type="journal article" date="2013" name="Genome Biol. Evol.">
        <title>Genomes of Stigonematalean cyanobacteria (subsection V) and the evolution of oxygenic photosynthesis from prokaryotes to plastids.</title>
        <authorList>
            <person name="Dagan T."/>
            <person name="Roettger M."/>
            <person name="Stucken K."/>
            <person name="Landan G."/>
            <person name="Koch R."/>
            <person name="Major P."/>
            <person name="Gould S.B."/>
            <person name="Goremykin V.V."/>
            <person name="Rippka R."/>
            <person name="Tandeau de Marsac N."/>
            <person name="Gugger M."/>
            <person name="Lockhart P.J."/>
            <person name="Allen J.F."/>
            <person name="Brune I."/>
            <person name="Maus I."/>
            <person name="Puhler A."/>
            <person name="Martin W.F."/>
        </authorList>
    </citation>
    <scope>NUCLEOTIDE SEQUENCE [LARGE SCALE GENOMIC DNA]</scope>
    <source>
        <strain evidence="3 4">PCC 7110</strain>
    </source>
</reference>
<proteinExistence type="predicted"/>
<gene>
    <name evidence="3" type="ORF">WA1_00180</name>
</gene>
<dbReference type="Proteomes" id="UP000076925">
    <property type="component" value="Unassembled WGS sequence"/>
</dbReference>
<dbReference type="Pfam" id="PF13699">
    <property type="entry name" value="eCIS_core"/>
    <property type="match status" value="1"/>
</dbReference>
<evidence type="ECO:0000313" key="4">
    <source>
        <dbReference type="Proteomes" id="UP000076925"/>
    </source>
</evidence>
<feature type="domain" description="eCIS core" evidence="2">
    <location>
        <begin position="208"/>
        <end position="285"/>
    </location>
</feature>
<evidence type="ECO:0000259" key="2">
    <source>
        <dbReference type="Pfam" id="PF13699"/>
    </source>
</evidence>
<dbReference type="InterPro" id="IPR025295">
    <property type="entry name" value="eCIS_core_dom"/>
</dbReference>
<organism evidence="3 4">
    <name type="scientific">Scytonema hofmannii PCC 7110</name>
    <dbReference type="NCBI Taxonomy" id="128403"/>
    <lineage>
        <taxon>Bacteria</taxon>
        <taxon>Bacillati</taxon>
        <taxon>Cyanobacteriota</taxon>
        <taxon>Cyanophyceae</taxon>
        <taxon>Nostocales</taxon>
        <taxon>Scytonemataceae</taxon>
        <taxon>Scytonema</taxon>
    </lineage>
</organism>
<dbReference type="AlphaFoldDB" id="A0A139XG10"/>
<evidence type="ECO:0000256" key="1">
    <source>
        <dbReference type="SAM" id="MobiDB-lite"/>
    </source>
</evidence>